<dbReference type="Pfam" id="PF00628">
    <property type="entry name" value="PHD"/>
    <property type="match status" value="1"/>
</dbReference>
<sequence>MQVRLVSSTTPSSVTQKVTLPIQFHGKKPTSKSSSFLHLLPQQAEKHVMSTLVNNLVAPGTNLTLKTQLGTAVILPNKSTTDHSAEQQKSQPLLVVPSISSHSGESPRIVLNLSSPIRIPQYPPPLNKVTVPVVVNNQTISLSNNNVIQGKSKPVIISTSQPLTTLKPASSVSQVKIVAPVPKTTPKEQQKVYKSNFMAALGLVTKDTLSELQNKKLERKRRTTANPQFSNAALEEKRKNAIFLNMEGKCPPYKRPRGRPRLVSITPKNYVPCTEESLPNGYHLPIKSSVIDSREEMCVICEKPQELVKCDTCSLAYHLNCVQPSLSSVSANGWSCPKCKPSQPSQLNDTHISSEAKSLPVCKCFIPSSITQPTLSISTSAVTTVPVSAITSCAITVPIFLTASNSTSSDLLKVPSNLTKVTESASVTQVTTTTVSLPTKVDKHRNPIVSATSLAQKAAKENVKQKLLKRSLVLRKEKNQLEKKVQNLTSVIANKTKKQVQLQTLYQKTTDCIDKLEKFICEVKDHS</sequence>
<dbReference type="GeneID" id="106459022"/>
<dbReference type="Gene3D" id="3.30.40.10">
    <property type="entry name" value="Zinc/RING finger domain, C3HC4 (zinc finger)"/>
    <property type="match status" value="1"/>
</dbReference>
<dbReference type="InterPro" id="IPR001965">
    <property type="entry name" value="Znf_PHD"/>
</dbReference>
<keyword evidence="2 4" id="KW-0863">Zinc-finger</keyword>
<accession>A0ABM1SCK3</accession>
<dbReference type="PANTHER" id="PTHR24102:SF28">
    <property type="entry name" value="PHD-TYPE DOMAIN-CONTAINING PROTEIN"/>
    <property type="match status" value="1"/>
</dbReference>
<evidence type="ECO:0000259" key="6">
    <source>
        <dbReference type="PROSITE" id="PS50016"/>
    </source>
</evidence>
<dbReference type="InterPro" id="IPR019787">
    <property type="entry name" value="Znf_PHD-finger"/>
</dbReference>
<keyword evidence="3" id="KW-0862">Zinc</keyword>
<evidence type="ECO:0000313" key="8">
    <source>
        <dbReference type="RefSeq" id="XP_022241358.1"/>
    </source>
</evidence>
<protein>
    <submittedName>
        <fullName evidence="8">PHD finger protein 21A-like isoform X1</fullName>
    </submittedName>
</protein>
<dbReference type="PROSITE" id="PS50016">
    <property type="entry name" value="ZF_PHD_2"/>
    <property type="match status" value="1"/>
</dbReference>
<evidence type="ECO:0000256" key="3">
    <source>
        <dbReference type="ARBA" id="ARBA00022833"/>
    </source>
</evidence>
<evidence type="ECO:0000256" key="5">
    <source>
        <dbReference type="SAM" id="Coils"/>
    </source>
</evidence>
<reference evidence="8" key="1">
    <citation type="submission" date="2025-08" db="UniProtKB">
        <authorList>
            <consortium name="RefSeq"/>
        </authorList>
    </citation>
    <scope>IDENTIFICATION</scope>
    <source>
        <tissue evidence="8">Muscle</tissue>
    </source>
</reference>
<organism evidence="7 8">
    <name type="scientific">Limulus polyphemus</name>
    <name type="common">Atlantic horseshoe crab</name>
    <dbReference type="NCBI Taxonomy" id="6850"/>
    <lineage>
        <taxon>Eukaryota</taxon>
        <taxon>Metazoa</taxon>
        <taxon>Ecdysozoa</taxon>
        <taxon>Arthropoda</taxon>
        <taxon>Chelicerata</taxon>
        <taxon>Merostomata</taxon>
        <taxon>Xiphosura</taxon>
        <taxon>Limulidae</taxon>
        <taxon>Limulus</taxon>
    </lineage>
</organism>
<evidence type="ECO:0000313" key="7">
    <source>
        <dbReference type="Proteomes" id="UP000694941"/>
    </source>
</evidence>
<evidence type="ECO:0000256" key="4">
    <source>
        <dbReference type="PROSITE-ProRule" id="PRU00146"/>
    </source>
</evidence>
<proteinExistence type="predicted"/>
<dbReference type="Proteomes" id="UP000694941">
    <property type="component" value="Unplaced"/>
</dbReference>
<name>A0ABM1SCK3_LIMPO</name>
<dbReference type="InterPro" id="IPR013083">
    <property type="entry name" value="Znf_RING/FYVE/PHD"/>
</dbReference>
<keyword evidence="5" id="KW-0175">Coiled coil</keyword>
<dbReference type="SMART" id="SM00249">
    <property type="entry name" value="PHD"/>
    <property type="match status" value="1"/>
</dbReference>
<dbReference type="PANTHER" id="PTHR24102">
    <property type="entry name" value="PHD FINGER PROTEIN"/>
    <property type="match status" value="1"/>
</dbReference>
<dbReference type="SUPFAM" id="SSF57903">
    <property type="entry name" value="FYVE/PHD zinc finger"/>
    <property type="match status" value="1"/>
</dbReference>
<keyword evidence="1" id="KW-0479">Metal-binding</keyword>
<evidence type="ECO:0000256" key="2">
    <source>
        <dbReference type="ARBA" id="ARBA00022771"/>
    </source>
</evidence>
<evidence type="ECO:0000256" key="1">
    <source>
        <dbReference type="ARBA" id="ARBA00022723"/>
    </source>
</evidence>
<feature type="domain" description="PHD-type" evidence="6">
    <location>
        <begin position="295"/>
        <end position="342"/>
    </location>
</feature>
<gene>
    <name evidence="8" type="primary">LOC106459022</name>
</gene>
<dbReference type="InterPro" id="IPR011011">
    <property type="entry name" value="Znf_FYVE_PHD"/>
</dbReference>
<dbReference type="PROSITE" id="PS01359">
    <property type="entry name" value="ZF_PHD_1"/>
    <property type="match status" value="1"/>
</dbReference>
<dbReference type="InterPro" id="IPR019786">
    <property type="entry name" value="Zinc_finger_PHD-type_CS"/>
</dbReference>
<dbReference type="RefSeq" id="XP_022241358.1">
    <property type="nucleotide sequence ID" value="XM_022385650.1"/>
</dbReference>
<keyword evidence="7" id="KW-1185">Reference proteome</keyword>
<feature type="coiled-coil region" evidence="5">
    <location>
        <begin position="464"/>
        <end position="498"/>
    </location>
</feature>